<keyword evidence="1" id="KW-0663">Pyridoxal phosphate</keyword>
<feature type="non-terminal residue" evidence="3">
    <location>
        <position position="1"/>
    </location>
</feature>
<sequence length="173" mass="19621">IRMIKDHGQSSKYNSEVVGINSRLDALQAAILNVKLRYLDQWNEQRCRIAQRYHQLLGAVPGLILPEEVTPGQSVWNQYTVRVLQRLGENGSSFLFDRNVVRAQLAERGISTMVYYPVPLHLQALYQNSGYQAGQFPVAEQLSQEVLSLPMFPELTTVQQDAVIYAIKDCLSQ</sequence>
<dbReference type="SUPFAM" id="SSF53383">
    <property type="entry name" value="PLP-dependent transferases"/>
    <property type="match status" value="1"/>
</dbReference>
<protein>
    <submittedName>
        <fullName evidence="3">Cys/Met metabolism pyridoxal-phosphate-dependent enzyme</fullName>
    </submittedName>
</protein>
<dbReference type="PANTHER" id="PTHR30244:SF36">
    <property type="entry name" value="3-OXO-GLUCOSE-6-PHOSPHATE:GLUTAMATE AMINOTRANSFERASE"/>
    <property type="match status" value="1"/>
</dbReference>
<comment type="similarity">
    <text evidence="2">Belongs to the DegT/DnrJ/EryC1 family.</text>
</comment>
<dbReference type="Gene3D" id="3.40.640.10">
    <property type="entry name" value="Type I PLP-dependent aspartate aminotransferase-like (Major domain)"/>
    <property type="match status" value="1"/>
</dbReference>
<dbReference type="EMBL" id="LATL02000038">
    <property type="protein sequence ID" value="KKD36157.1"/>
    <property type="molecule type" value="Genomic_DNA"/>
</dbReference>
<dbReference type="PANTHER" id="PTHR30244">
    <property type="entry name" value="TRANSAMINASE"/>
    <property type="match status" value="1"/>
</dbReference>
<dbReference type="InterPro" id="IPR015422">
    <property type="entry name" value="PyrdxlP-dep_Trfase_small"/>
</dbReference>
<organism evidence="3 4">
    <name type="scientific">Limnoraphis robusta CS-951</name>
    <dbReference type="NCBI Taxonomy" id="1637645"/>
    <lineage>
        <taxon>Bacteria</taxon>
        <taxon>Bacillati</taxon>
        <taxon>Cyanobacteriota</taxon>
        <taxon>Cyanophyceae</taxon>
        <taxon>Oscillatoriophycideae</taxon>
        <taxon>Oscillatoriales</taxon>
        <taxon>Sirenicapillariaceae</taxon>
        <taxon>Limnoraphis</taxon>
    </lineage>
</organism>
<dbReference type="Proteomes" id="UP000033607">
    <property type="component" value="Unassembled WGS sequence"/>
</dbReference>
<dbReference type="GO" id="GO:0030170">
    <property type="term" value="F:pyridoxal phosphate binding"/>
    <property type="evidence" value="ECO:0007669"/>
    <property type="project" value="TreeGrafter"/>
</dbReference>
<gene>
    <name evidence="3" type="ORF">WN50_21300</name>
</gene>
<dbReference type="RefSeq" id="WP_046280601.1">
    <property type="nucleotide sequence ID" value="NZ_LATL02000038.1"/>
</dbReference>
<accession>A0A0F5YC24</accession>
<dbReference type="GO" id="GO:0000271">
    <property type="term" value="P:polysaccharide biosynthetic process"/>
    <property type="evidence" value="ECO:0007669"/>
    <property type="project" value="TreeGrafter"/>
</dbReference>
<dbReference type="InterPro" id="IPR015421">
    <property type="entry name" value="PyrdxlP-dep_Trfase_major"/>
</dbReference>
<evidence type="ECO:0000256" key="2">
    <source>
        <dbReference type="ARBA" id="ARBA00037999"/>
    </source>
</evidence>
<evidence type="ECO:0000313" key="4">
    <source>
        <dbReference type="Proteomes" id="UP000033607"/>
    </source>
</evidence>
<evidence type="ECO:0000313" key="3">
    <source>
        <dbReference type="EMBL" id="KKD36157.1"/>
    </source>
</evidence>
<dbReference type="Pfam" id="PF01041">
    <property type="entry name" value="DegT_DnrJ_EryC1"/>
    <property type="match status" value="1"/>
</dbReference>
<proteinExistence type="inferred from homology"/>
<dbReference type="InterPro" id="IPR000653">
    <property type="entry name" value="DegT/StrS_aminotransferase"/>
</dbReference>
<evidence type="ECO:0000256" key="1">
    <source>
        <dbReference type="ARBA" id="ARBA00022898"/>
    </source>
</evidence>
<dbReference type="GO" id="GO:0008483">
    <property type="term" value="F:transaminase activity"/>
    <property type="evidence" value="ECO:0007669"/>
    <property type="project" value="TreeGrafter"/>
</dbReference>
<dbReference type="PATRIC" id="fig|1637645.4.peg.662"/>
<dbReference type="Gene3D" id="3.90.1150.10">
    <property type="entry name" value="Aspartate Aminotransferase, domain 1"/>
    <property type="match status" value="1"/>
</dbReference>
<comment type="caution">
    <text evidence="3">The sequence shown here is derived from an EMBL/GenBank/DDBJ whole genome shotgun (WGS) entry which is preliminary data.</text>
</comment>
<name>A0A0F5YC24_9CYAN</name>
<dbReference type="InterPro" id="IPR015424">
    <property type="entry name" value="PyrdxlP-dep_Trfase"/>
</dbReference>
<reference evidence="3 4" key="1">
    <citation type="submission" date="2015-06" db="EMBL/GenBank/DDBJ databases">
        <title>Draft genome assembly of filamentous brackish cyanobacterium Limnoraphis robusta strain CS-951.</title>
        <authorList>
            <person name="Willis A."/>
            <person name="Parks M."/>
            <person name="Burford M.A."/>
        </authorList>
    </citation>
    <scope>NUCLEOTIDE SEQUENCE [LARGE SCALE GENOMIC DNA]</scope>
    <source>
        <strain evidence="3 4">CS-951</strain>
    </source>
</reference>
<dbReference type="AlphaFoldDB" id="A0A0F5YC24"/>